<dbReference type="InterPro" id="IPR036425">
    <property type="entry name" value="MoaB/Mog-like_dom_sf"/>
</dbReference>
<dbReference type="Gene3D" id="3.40.980.10">
    <property type="entry name" value="MoaB/Mog-like domain"/>
    <property type="match status" value="1"/>
</dbReference>
<sequence length="48" mass="5315">MHIAIVTISDRASRGEYEDLGGPAIAAWLKSVVVSDYTLIREDIQPRT</sequence>
<accession>A0A549TIL0</accession>
<keyword evidence="2" id="KW-1185">Reference proteome</keyword>
<feature type="non-terminal residue" evidence="1">
    <location>
        <position position="48"/>
    </location>
</feature>
<reference evidence="1 2" key="1">
    <citation type="submission" date="2019-07" db="EMBL/GenBank/DDBJ databases">
        <title>Ln-dependent methylotrophs.</title>
        <authorList>
            <person name="Tani A."/>
        </authorList>
    </citation>
    <scope>NUCLEOTIDE SEQUENCE [LARGE SCALE GENOMIC DNA]</scope>
    <source>
        <strain evidence="1 2">SM12</strain>
    </source>
</reference>
<gene>
    <name evidence="1" type="ORF">FNA46_00395</name>
</gene>
<comment type="caution">
    <text evidence="1">The sequence shown here is derived from an EMBL/GenBank/DDBJ whole genome shotgun (WGS) entry which is preliminary data.</text>
</comment>
<dbReference type="EMBL" id="VJMG01000002">
    <property type="protein sequence ID" value="TRL43226.1"/>
    <property type="molecule type" value="Genomic_DNA"/>
</dbReference>
<dbReference type="GO" id="GO:0016779">
    <property type="term" value="F:nucleotidyltransferase activity"/>
    <property type="evidence" value="ECO:0007669"/>
    <property type="project" value="UniProtKB-KW"/>
</dbReference>
<protein>
    <submittedName>
        <fullName evidence="1">Molybdopterin adenylyltransferase</fullName>
    </submittedName>
</protein>
<keyword evidence="1" id="KW-0808">Transferase</keyword>
<dbReference type="SUPFAM" id="SSF53218">
    <property type="entry name" value="Molybdenum cofactor biosynthesis proteins"/>
    <property type="match status" value="1"/>
</dbReference>
<name>A0A549TIL0_9HYPH</name>
<keyword evidence="1" id="KW-0548">Nucleotidyltransferase</keyword>
<organism evidence="1 2">
    <name type="scientific">Rhizobium straminoryzae</name>
    <dbReference type="NCBI Taxonomy" id="1387186"/>
    <lineage>
        <taxon>Bacteria</taxon>
        <taxon>Pseudomonadati</taxon>
        <taxon>Pseudomonadota</taxon>
        <taxon>Alphaproteobacteria</taxon>
        <taxon>Hyphomicrobiales</taxon>
        <taxon>Rhizobiaceae</taxon>
        <taxon>Rhizobium/Agrobacterium group</taxon>
        <taxon>Rhizobium</taxon>
    </lineage>
</organism>
<dbReference type="Proteomes" id="UP000316801">
    <property type="component" value="Unassembled WGS sequence"/>
</dbReference>
<evidence type="ECO:0000313" key="2">
    <source>
        <dbReference type="Proteomes" id="UP000316801"/>
    </source>
</evidence>
<evidence type="ECO:0000313" key="1">
    <source>
        <dbReference type="EMBL" id="TRL43226.1"/>
    </source>
</evidence>
<dbReference type="AlphaFoldDB" id="A0A549TIL0"/>
<proteinExistence type="predicted"/>